<dbReference type="InterPro" id="IPR002347">
    <property type="entry name" value="SDR_fam"/>
</dbReference>
<sequence>MREMRAFDLTGRTALITGGGSGIGKGCAKILADAGANVFVIGRRESKLQEVCEEIQGQDGICDYYAADLSREENCEAMVQACVKRFGRLDILINSAGSRGAHGTLEEEFSAENLRDVMDVDFNSTFWAIKYAYPECQKNGVGSIINIASLAALSARGPIVYTAAKGAVRSVSKILAKRFGPLGIRVNTIYPGFIVTEMTEKIHEMPEQEKRMRDESPLGLLGEVEDIGYCALYLASDAAKFVTGQDFVIDGGATC</sequence>
<organism evidence="3 4">
    <name type="scientific">Candidatus Pullilachnospira gallistercoris</name>
    <dbReference type="NCBI Taxonomy" id="2840911"/>
    <lineage>
        <taxon>Bacteria</taxon>
        <taxon>Bacillati</taxon>
        <taxon>Bacillota</taxon>
        <taxon>Clostridia</taxon>
        <taxon>Lachnospirales</taxon>
        <taxon>Lachnospiraceae</taxon>
        <taxon>Lachnospiraceae incertae sedis</taxon>
        <taxon>Candidatus Pullilachnospira</taxon>
    </lineage>
</organism>
<proteinExistence type="inferred from homology"/>
<dbReference type="PRINTS" id="PR00080">
    <property type="entry name" value="SDRFAMILY"/>
</dbReference>
<dbReference type="FunFam" id="3.40.50.720:FF:000084">
    <property type="entry name" value="Short-chain dehydrogenase reductase"/>
    <property type="match status" value="1"/>
</dbReference>
<evidence type="ECO:0000313" key="3">
    <source>
        <dbReference type="EMBL" id="HIR71361.1"/>
    </source>
</evidence>
<dbReference type="SUPFAM" id="SSF51735">
    <property type="entry name" value="NAD(P)-binding Rossmann-fold domains"/>
    <property type="match status" value="1"/>
</dbReference>
<dbReference type="Gene3D" id="3.40.50.720">
    <property type="entry name" value="NAD(P)-binding Rossmann-like Domain"/>
    <property type="match status" value="1"/>
</dbReference>
<dbReference type="AlphaFoldDB" id="A0A9D1EB94"/>
<gene>
    <name evidence="3" type="ORF">IAA55_08775</name>
</gene>
<dbReference type="NCBIfam" id="NF005559">
    <property type="entry name" value="PRK07231.1"/>
    <property type="match status" value="1"/>
</dbReference>
<reference evidence="3" key="2">
    <citation type="journal article" date="2021" name="PeerJ">
        <title>Extensive microbial diversity within the chicken gut microbiome revealed by metagenomics and culture.</title>
        <authorList>
            <person name="Gilroy R."/>
            <person name="Ravi A."/>
            <person name="Getino M."/>
            <person name="Pursley I."/>
            <person name="Horton D.L."/>
            <person name="Alikhan N.F."/>
            <person name="Baker D."/>
            <person name="Gharbi K."/>
            <person name="Hall N."/>
            <person name="Watson M."/>
            <person name="Adriaenssens E.M."/>
            <person name="Foster-Nyarko E."/>
            <person name="Jarju S."/>
            <person name="Secka A."/>
            <person name="Antonio M."/>
            <person name="Oren A."/>
            <person name="Chaudhuri R.R."/>
            <person name="La Ragione R."/>
            <person name="Hildebrand F."/>
            <person name="Pallen M.J."/>
        </authorList>
    </citation>
    <scope>NUCLEOTIDE SEQUENCE</scope>
    <source>
        <strain evidence="3">ChiSjej5B23-6657</strain>
    </source>
</reference>
<dbReference type="InterPro" id="IPR036291">
    <property type="entry name" value="NAD(P)-bd_dom_sf"/>
</dbReference>
<evidence type="ECO:0000256" key="2">
    <source>
        <dbReference type="ARBA" id="ARBA00023002"/>
    </source>
</evidence>
<evidence type="ECO:0000313" key="4">
    <source>
        <dbReference type="Proteomes" id="UP000823912"/>
    </source>
</evidence>
<dbReference type="PANTHER" id="PTHR42760">
    <property type="entry name" value="SHORT-CHAIN DEHYDROGENASES/REDUCTASES FAMILY MEMBER"/>
    <property type="match status" value="1"/>
</dbReference>
<keyword evidence="2 3" id="KW-0560">Oxidoreductase</keyword>
<dbReference type="GO" id="GO:0047936">
    <property type="term" value="F:glucose 1-dehydrogenase [NAD(P)+] activity"/>
    <property type="evidence" value="ECO:0007669"/>
    <property type="project" value="UniProtKB-EC"/>
</dbReference>
<comment type="similarity">
    <text evidence="1">Belongs to the short-chain dehydrogenases/reductases (SDR) family.</text>
</comment>
<comment type="caution">
    <text evidence="3">The sequence shown here is derived from an EMBL/GenBank/DDBJ whole genome shotgun (WGS) entry which is preliminary data.</text>
</comment>
<dbReference type="Proteomes" id="UP000823912">
    <property type="component" value="Unassembled WGS sequence"/>
</dbReference>
<accession>A0A9D1EB94</accession>
<dbReference type="Pfam" id="PF13561">
    <property type="entry name" value="adh_short_C2"/>
    <property type="match status" value="1"/>
</dbReference>
<dbReference type="EMBL" id="DVHM01000145">
    <property type="protein sequence ID" value="HIR71361.1"/>
    <property type="molecule type" value="Genomic_DNA"/>
</dbReference>
<dbReference type="PANTHER" id="PTHR42760:SF115">
    <property type="entry name" value="3-OXOACYL-[ACYL-CARRIER-PROTEIN] REDUCTASE FABG"/>
    <property type="match status" value="1"/>
</dbReference>
<dbReference type="PRINTS" id="PR00081">
    <property type="entry name" value="GDHRDH"/>
</dbReference>
<dbReference type="GO" id="GO:0008206">
    <property type="term" value="P:bile acid metabolic process"/>
    <property type="evidence" value="ECO:0007669"/>
    <property type="project" value="UniProtKB-ARBA"/>
</dbReference>
<evidence type="ECO:0000256" key="1">
    <source>
        <dbReference type="ARBA" id="ARBA00006484"/>
    </source>
</evidence>
<dbReference type="EC" id="1.1.1.47" evidence="3"/>
<reference evidence="3" key="1">
    <citation type="submission" date="2020-10" db="EMBL/GenBank/DDBJ databases">
        <authorList>
            <person name="Gilroy R."/>
        </authorList>
    </citation>
    <scope>NUCLEOTIDE SEQUENCE</scope>
    <source>
        <strain evidence="3">ChiSjej5B23-6657</strain>
    </source>
</reference>
<name>A0A9D1EB94_9FIRM</name>
<protein>
    <submittedName>
        <fullName evidence="3">Glucose 1-dehydrogenase</fullName>
        <ecNumber evidence="3">1.1.1.47</ecNumber>
    </submittedName>
</protein>